<comment type="caution">
    <text evidence="2">The sequence shown here is derived from an EMBL/GenBank/DDBJ whole genome shotgun (WGS) entry which is preliminary data.</text>
</comment>
<gene>
    <name evidence="2" type="ORF">GCM10017771_93090</name>
</gene>
<keyword evidence="1" id="KW-0472">Membrane</keyword>
<reference evidence="2" key="1">
    <citation type="journal article" date="2014" name="Int. J. Syst. Evol. Microbiol.">
        <title>Complete genome sequence of Corynebacterium casei LMG S-19264T (=DSM 44701T), isolated from a smear-ripened cheese.</title>
        <authorList>
            <consortium name="US DOE Joint Genome Institute (JGI-PGF)"/>
            <person name="Walter F."/>
            <person name="Albersmeier A."/>
            <person name="Kalinowski J."/>
            <person name="Ruckert C."/>
        </authorList>
    </citation>
    <scope>NUCLEOTIDE SEQUENCE</scope>
    <source>
        <strain evidence="2">CGMCC 4.7403</strain>
    </source>
</reference>
<proteinExistence type="predicted"/>
<evidence type="ECO:0000313" key="3">
    <source>
        <dbReference type="Proteomes" id="UP000603227"/>
    </source>
</evidence>
<dbReference type="EMBL" id="BNAT01000073">
    <property type="protein sequence ID" value="GHE69308.1"/>
    <property type="molecule type" value="Genomic_DNA"/>
</dbReference>
<keyword evidence="1" id="KW-1133">Transmembrane helix</keyword>
<dbReference type="Proteomes" id="UP000603227">
    <property type="component" value="Unassembled WGS sequence"/>
</dbReference>
<protein>
    <submittedName>
        <fullName evidence="2">Uncharacterized protein</fullName>
    </submittedName>
</protein>
<evidence type="ECO:0000256" key="1">
    <source>
        <dbReference type="SAM" id="Phobius"/>
    </source>
</evidence>
<keyword evidence="1" id="KW-0812">Transmembrane</keyword>
<organism evidence="2 3">
    <name type="scientific">Streptomyces capitiformicae</name>
    <dbReference type="NCBI Taxonomy" id="2014920"/>
    <lineage>
        <taxon>Bacteria</taxon>
        <taxon>Bacillati</taxon>
        <taxon>Actinomycetota</taxon>
        <taxon>Actinomycetes</taxon>
        <taxon>Kitasatosporales</taxon>
        <taxon>Streptomycetaceae</taxon>
        <taxon>Streptomyces</taxon>
    </lineage>
</organism>
<name>A0A919DPQ5_9ACTN</name>
<dbReference type="AlphaFoldDB" id="A0A919DPQ5"/>
<accession>A0A919DPQ5</accession>
<sequence length="65" mass="7460">MSKRSKVSFSVRVERWKWFWDDVIEASADLVTSRRGLMFLGNAAVLPCAVAGLVYFWSRPMTFEG</sequence>
<keyword evidence="3" id="KW-1185">Reference proteome</keyword>
<reference evidence="2" key="2">
    <citation type="submission" date="2020-09" db="EMBL/GenBank/DDBJ databases">
        <authorList>
            <person name="Sun Q."/>
            <person name="Zhou Y."/>
        </authorList>
    </citation>
    <scope>NUCLEOTIDE SEQUENCE</scope>
    <source>
        <strain evidence="2">CGMCC 4.7403</strain>
    </source>
</reference>
<evidence type="ECO:0000313" key="2">
    <source>
        <dbReference type="EMBL" id="GHE69308.1"/>
    </source>
</evidence>
<dbReference type="RefSeq" id="WP_189788443.1">
    <property type="nucleotide sequence ID" value="NZ_BNAT01000073.1"/>
</dbReference>
<feature type="transmembrane region" description="Helical" evidence="1">
    <location>
        <begin position="37"/>
        <end position="57"/>
    </location>
</feature>